<feature type="chain" id="PRO_5032549946" description="Amine oxidase" evidence="9">
    <location>
        <begin position="17"/>
        <end position="787"/>
    </location>
</feature>
<dbReference type="Pfam" id="PF01179">
    <property type="entry name" value="Cu_amine_oxid"/>
    <property type="match status" value="1"/>
</dbReference>
<feature type="signal peptide" evidence="9">
    <location>
        <begin position="1"/>
        <end position="16"/>
    </location>
</feature>
<dbReference type="GO" id="GO:0009308">
    <property type="term" value="P:amine metabolic process"/>
    <property type="evidence" value="ECO:0007669"/>
    <property type="project" value="UniProtKB-UniRule"/>
</dbReference>
<proteinExistence type="inferred from homology"/>
<evidence type="ECO:0000259" key="11">
    <source>
        <dbReference type="Pfam" id="PF02727"/>
    </source>
</evidence>
<feature type="domain" description="Copper amine oxidase N2-terminal" evidence="11">
    <location>
        <begin position="77"/>
        <end position="159"/>
    </location>
</feature>
<dbReference type="AlphaFoldDB" id="A0A8B6HUR3"/>
<dbReference type="GO" id="GO:0048038">
    <property type="term" value="F:quinone binding"/>
    <property type="evidence" value="ECO:0007669"/>
    <property type="project" value="InterPro"/>
</dbReference>
<dbReference type="InterPro" id="IPR016182">
    <property type="entry name" value="Cu_amine_oxidase_N-reg"/>
</dbReference>
<keyword evidence="13" id="KW-1185">Reference proteome</keyword>
<dbReference type="GO" id="GO:0008131">
    <property type="term" value="F:primary methylamine oxidase activity"/>
    <property type="evidence" value="ECO:0007669"/>
    <property type="project" value="InterPro"/>
</dbReference>
<dbReference type="Pfam" id="PF02727">
    <property type="entry name" value="Cu_amine_oxidN2"/>
    <property type="match status" value="1"/>
</dbReference>
<dbReference type="SUPFAM" id="SSF54416">
    <property type="entry name" value="Amine oxidase N-terminal region"/>
    <property type="match status" value="1"/>
</dbReference>
<evidence type="ECO:0000256" key="5">
    <source>
        <dbReference type="ARBA" id="ARBA00023008"/>
    </source>
</evidence>
<protein>
    <recommendedName>
        <fullName evidence="8">Amine oxidase</fullName>
        <ecNumber evidence="8">1.4.3.-</ecNumber>
    </recommendedName>
</protein>
<dbReference type="InterPro" id="IPR015800">
    <property type="entry name" value="Cu_amine_oxidase_N2"/>
</dbReference>
<dbReference type="PROSITE" id="PS01165">
    <property type="entry name" value="COPPER_AMINE_OXID_2"/>
    <property type="match status" value="1"/>
</dbReference>
<gene>
    <name evidence="12" type="ORF">MGAL_10B006557</name>
</gene>
<name>A0A8B6HUR3_MYTGA</name>
<keyword evidence="4 8" id="KW-0560">Oxidoreductase</keyword>
<dbReference type="InterPro" id="IPR049947">
    <property type="entry name" value="Cu_Am_Ox_Cu-bd"/>
</dbReference>
<sequence length="787" mass="90814">MLKIILLLLWIDGILSYHSNSYYGNGRKCNHLFYKWMSKSAKKNILVCTRKSRLYGNVNLRESSKPSVFRDLTKKEISGLLDYLYNRSDLNLTTADKAAINSNYIFSSEIFLPPKRDVLKHLDTHCVQPKREARVMILRGGISTPDVIEIIVSPLPNPTGYRHVPNLPKSIPFIDRPIDVFDFNLTPLLEQIDKVVGKILNDLYGGRLVNCGDRCLVFNINSQLTTPLSGVRKRLWFSWLYQFTEYFLLRPVDFAVLREVDNNGNNTIIKIWFNGLLFNSLEEIVPYYNTYKEYINKIPFPTNAEKNDKTISSRGEPSFKIPLKDPSQVSPDGVRYNINDRHVSYSYWEFDIGMSVFYGPRLYDIRYKGERIAYEISLQELANFYSGDKPQEHVLNFLDSMFKIGALAKYLHPGVDCPNDATFISSSFKVDTQDEPMTNERAFCIFEHNTGMPLRRHNGYFRYIHRFYEGVANVVLIFRTIPTIGIYDYIIDFIFYQNGAIEVKITPTGIVTSSWYTHDNPYSFQVDKNLMSPLHQHLFNFKIDFDIKGTSNRFQTVDIEPDVVKNVCHKKPGSTIVQNRFIKRLKQTELEAAYKFNFDYPKVLTFVNNNKKDKFGNSPGYKLVNKGMTKFMRPPKDGNNPAVSWSQYQLAVTKYKDSEPYSSSVYTHSDNPVFSFQEFIDDNENIVDKDLVAWVTMGMHHVVQKEDLPVTHTPGQSHSTFLVPFNYFDESPGMSVGNAVRIDAVDVNGKTKVEIKRYGTKSDVNCIPKKTYYDEILKKNPCLAVEC</sequence>
<dbReference type="EMBL" id="UYJE01010542">
    <property type="protein sequence ID" value="VDI84133.1"/>
    <property type="molecule type" value="Genomic_DNA"/>
</dbReference>
<dbReference type="PANTHER" id="PTHR10638:SF20">
    <property type="entry name" value="AMINE OXIDASE"/>
    <property type="match status" value="1"/>
</dbReference>
<reference evidence="12" key="1">
    <citation type="submission" date="2018-11" db="EMBL/GenBank/DDBJ databases">
        <authorList>
            <person name="Alioto T."/>
            <person name="Alioto T."/>
        </authorList>
    </citation>
    <scope>NUCLEOTIDE SEQUENCE</scope>
</reference>
<dbReference type="PRINTS" id="PR00766">
    <property type="entry name" value="CUDAOXIDASE"/>
</dbReference>
<accession>A0A8B6HUR3</accession>
<comment type="PTM">
    <text evidence="7 8">Topaquinone (TPQ) is generated by copper-dependent autoxidation of a specific tyrosyl residue.</text>
</comment>
<dbReference type="GO" id="GO:0005886">
    <property type="term" value="C:plasma membrane"/>
    <property type="evidence" value="ECO:0007669"/>
    <property type="project" value="TreeGrafter"/>
</dbReference>
<feature type="domain" description="Copper amine oxidase catalytic" evidence="10">
    <location>
        <begin position="327"/>
        <end position="733"/>
    </location>
</feature>
<evidence type="ECO:0000256" key="6">
    <source>
        <dbReference type="PIRSR" id="PIRSR600269-50"/>
    </source>
</evidence>
<keyword evidence="2 8" id="KW-0479">Metal-binding</keyword>
<dbReference type="GO" id="GO:0005507">
    <property type="term" value="F:copper ion binding"/>
    <property type="evidence" value="ECO:0007669"/>
    <property type="project" value="InterPro"/>
</dbReference>
<evidence type="ECO:0000256" key="8">
    <source>
        <dbReference type="RuleBase" id="RU000672"/>
    </source>
</evidence>
<dbReference type="EC" id="1.4.3.-" evidence="8"/>
<dbReference type="Gene3D" id="2.70.98.20">
    <property type="entry name" value="Copper amine oxidase, catalytic domain"/>
    <property type="match status" value="1"/>
</dbReference>
<dbReference type="OrthoDB" id="6052531at2759"/>
<organism evidence="12 13">
    <name type="scientific">Mytilus galloprovincialis</name>
    <name type="common">Mediterranean mussel</name>
    <dbReference type="NCBI Taxonomy" id="29158"/>
    <lineage>
        <taxon>Eukaryota</taxon>
        <taxon>Metazoa</taxon>
        <taxon>Spiralia</taxon>
        <taxon>Lophotrochozoa</taxon>
        <taxon>Mollusca</taxon>
        <taxon>Bivalvia</taxon>
        <taxon>Autobranchia</taxon>
        <taxon>Pteriomorphia</taxon>
        <taxon>Mytilida</taxon>
        <taxon>Mytiloidea</taxon>
        <taxon>Mytilidae</taxon>
        <taxon>Mytilinae</taxon>
        <taxon>Mytilus</taxon>
    </lineage>
</organism>
<keyword evidence="5 8" id="KW-0186">Copper</keyword>
<feature type="active site" description="Proton acceptor" evidence="6">
    <location>
        <position position="399"/>
    </location>
</feature>
<evidence type="ECO:0000256" key="9">
    <source>
        <dbReference type="SAM" id="SignalP"/>
    </source>
</evidence>
<evidence type="ECO:0000256" key="1">
    <source>
        <dbReference type="ARBA" id="ARBA00007983"/>
    </source>
</evidence>
<keyword evidence="9" id="KW-0732">Signal</keyword>
<feature type="modified residue" description="2',4',5'-topaquinone" evidence="7">
    <location>
        <position position="487"/>
    </location>
</feature>
<keyword evidence="3 6" id="KW-0801">TPQ</keyword>
<dbReference type="PANTHER" id="PTHR10638">
    <property type="entry name" value="COPPER AMINE OXIDASE"/>
    <property type="match status" value="1"/>
</dbReference>
<evidence type="ECO:0000256" key="7">
    <source>
        <dbReference type="PIRSR" id="PIRSR600269-51"/>
    </source>
</evidence>
<evidence type="ECO:0000256" key="2">
    <source>
        <dbReference type="ARBA" id="ARBA00022723"/>
    </source>
</evidence>
<dbReference type="InterPro" id="IPR036460">
    <property type="entry name" value="Cu_amine_oxidase_C_sf"/>
</dbReference>
<comment type="cofactor">
    <cofactor evidence="8">
        <name>Cu cation</name>
        <dbReference type="ChEBI" id="CHEBI:23378"/>
    </cofactor>
    <text evidence="8">Contains 1 topaquinone per subunit.</text>
</comment>
<dbReference type="Proteomes" id="UP000596742">
    <property type="component" value="Unassembled WGS sequence"/>
</dbReference>
<dbReference type="Gene3D" id="3.10.450.40">
    <property type="match status" value="2"/>
</dbReference>
<dbReference type="InterPro" id="IPR000269">
    <property type="entry name" value="Cu_amine_oxidase"/>
</dbReference>
<comment type="similarity">
    <text evidence="1 8">Belongs to the copper/topaquinone oxidase family.</text>
</comment>
<dbReference type="InterPro" id="IPR015798">
    <property type="entry name" value="Cu_amine_oxidase_C"/>
</dbReference>
<evidence type="ECO:0000259" key="10">
    <source>
        <dbReference type="Pfam" id="PF01179"/>
    </source>
</evidence>
<evidence type="ECO:0000313" key="13">
    <source>
        <dbReference type="Proteomes" id="UP000596742"/>
    </source>
</evidence>
<evidence type="ECO:0000313" key="12">
    <source>
        <dbReference type="EMBL" id="VDI84133.1"/>
    </source>
</evidence>
<feature type="active site" description="Schiff-base intermediate with substrate; via topaquinone" evidence="6">
    <location>
        <position position="487"/>
    </location>
</feature>
<comment type="caution">
    <text evidence="12">The sequence shown here is derived from an EMBL/GenBank/DDBJ whole genome shotgun (WGS) entry which is preliminary data.</text>
</comment>
<evidence type="ECO:0000256" key="4">
    <source>
        <dbReference type="ARBA" id="ARBA00023002"/>
    </source>
</evidence>
<evidence type="ECO:0000256" key="3">
    <source>
        <dbReference type="ARBA" id="ARBA00022772"/>
    </source>
</evidence>
<dbReference type="SUPFAM" id="SSF49998">
    <property type="entry name" value="Amine oxidase catalytic domain"/>
    <property type="match status" value="1"/>
</dbReference>